<accession>A0A388TGP7</accession>
<sequence length="649" mass="72851">MLCTRHLNTRLATLLHSKIIGGYAEKPAKVLFSFVNHIRDESKIDNPLSITALAGSLEAEYKDTIVVAMTHHLLSGGELGIINEIKKQQPDILGLSLGFGSLASAKKILDFVYNNLTSEQQPLVSLGNIMASYNADLFLQMYPKAIVCLGLGEKTMSDLIKYKRGEIELKDVASIKYRDAAGQIVQTPLSNKETGGLAAQNTVFLSDVVESGGVVYLETSRGCPFHCAICDRKNFQGGGWRSKSIENVLKDIVAASKLGVRNVNFVDEDLFAGGVSRVLDLADRIIELKKTGEIAPNFIFGTSCSVRHIYIEGDALEKNENRLQAFIKLRDAGLKVLFIGIESGTTEQLKRYGKAANIKENREAIIRIEQMGIYVVPGFIMFDPQVTLSELKDNIDFLRSTGMDSRITYPLKTYIPLKGSAYTETLIKLGLVDAESYSPDRLAYDYYFQEKTVANILHLLKDWEDSQSMFFWDLKIIFRSANYGRVSIEEQNLLRKYTDEQTKILLDYLADMVNLAESDLDNESAREKLSQKYSRRLILDLLDFIANYEKGKITLGGAEIRKIAYAGLIREVIRVHFKHQSFDALALAGILTQYSAAAEIDFEQIKTILNEFATKQLLKWQKKGYVIGSQFDVYQNIPYVDLPRPAREP</sequence>
<evidence type="ECO:0000256" key="2">
    <source>
        <dbReference type="ARBA" id="ARBA00022691"/>
    </source>
</evidence>
<dbReference type="GO" id="GO:0003824">
    <property type="term" value="F:catalytic activity"/>
    <property type="evidence" value="ECO:0007669"/>
    <property type="project" value="InterPro"/>
</dbReference>
<dbReference type="InterPro" id="IPR051198">
    <property type="entry name" value="BchE-like"/>
</dbReference>
<evidence type="ECO:0000256" key="4">
    <source>
        <dbReference type="ARBA" id="ARBA00023004"/>
    </source>
</evidence>
<keyword evidence="2" id="KW-0949">S-adenosyl-L-methionine</keyword>
<dbReference type="GO" id="GO:0051536">
    <property type="term" value="F:iron-sulfur cluster binding"/>
    <property type="evidence" value="ECO:0007669"/>
    <property type="project" value="UniProtKB-KW"/>
</dbReference>
<dbReference type="InterPro" id="IPR007197">
    <property type="entry name" value="rSAM"/>
</dbReference>
<dbReference type="PANTHER" id="PTHR43409">
    <property type="entry name" value="ANAEROBIC MAGNESIUM-PROTOPORPHYRIN IX MONOMETHYL ESTER CYCLASE-RELATED"/>
    <property type="match status" value="1"/>
</dbReference>
<keyword evidence="3" id="KW-0479">Metal-binding</keyword>
<dbReference type="SUPFAM" id="SSF102114">
    <property type="entry name" value="Radical SAM enzymes"/>
    <property type="match status" value="1"/>
</dbReference>
<dbReference type="CDD" id="cd01335">
    <property type="entry name" value="Radical_SAM"/>
    <property type="match status" value="1"/>
</dbReference>
<dbReference type="PROSITE" id="PS51918">
    <property type="entry name" value="RADICAL_SAM"/>
    <property type="match status" value="1"/>
</dbReference>
<keyword evidence="4" id="KW-0408">Iron</keyword>
<dbReference type="Gene3D" id="3.80.30.20">
    <property type="entry name" value="tm_1862 like domain"/>
    <property type="match status" value="1"/>
</dbReference>
<proteinExistence type="predicted"/>
<organism evidence="7 8">
    <name type="scientific">Candidatus Termititenax persephonae</name>
    <dbReference type="NCBI Taxonomy" id="2218525"/>
    <lineage>
        <taxon>Bacteria</taxon>
        <taxon>Bacillati</taxon>
        <taxon>Candidatus Margulisiibacteriota</taxon>
        <taxon>Candidatus Termititenacia</taxon>
        <taxon>Candidatus Termititenacales</taxon>
        <taxon>Candidatus Termititenacaceae</taxon>
        <taxon>Candidatus Termititenax</taxon>
    </lineage>
</organism>
<keyword evidence="8" id="KW-1185">Reference proteome</keyword>
<dbReference type="SMART" id="SM00729">
    <property type="entry name" value="Elp3"/>
    <property type="match status" value="1"/>
</dbReference>
<dbReference type="AlphaFoldDB" id="A0A388TGP7"/>
<dbReference type="SFLD" id="SFLDG01082">
    <property type="entry name" value="B12-binding_domain_containing"/>
    <property type="match status" value="1"/>
</dbReference>
<dbReference type="InterPro" id="IPR023404">
    <property type="entry name" value="rSAM_horseshoe"/>
</dbReference>
<evidence type="ECO:0000256" key="5">
    <source>
        <dbReference type="ARBA" id="ARBA00023014"/>
    </source>
</evidence>
<protein>
    <submittedName>
        <fullName evidence="7">Radical SAM protein</fullName>
    </submittedName>
</protein>
<dbReference type="EMBL" id="BGZO01000022">
    <property type="protein sequence ID" value="GBR76296.1"/>
    <property type="molecule type" value="Genomic_DNA"/>
</dbReference>
<dbReference type="Gene3D" id="3.40.50.280">
    <property type="entry name" value="Cobalamin-binding domain"/>
    <property type="match status" value="1"/>
</dbReference>
<dbReference type="InterPro" id="IPR006638">
    <property type="entry name" value="Elp3/MiaA/NifB-like_rSAM"/>
</dbReference>
<dbReference type="Pfam" id="PF04055">
    <property type="entry name" value="Radical_SAM"/>
    <property type="match status" value="1"/>
</dbReference>
<evidence type="ECO:0000256" key="1">
    <source>
        <dbReference type="ARBA" id="ARBA00001966"/>
    </source>
</evidence>
<keyword evidence="5" id="KW-0411">Iron-sulfur</keyword>
<comment type="cofactor">
    <cofactor evidence="1">
        <name>[4Fe-4S] cluster</name>
        <dbReference type="ChEBI" id="CHEBI:49883"/>
    </cofactor>
</comment>
<evidence type="ECO:0000256" key="3">
    <source>
        <dbReference type="ARBA" id="ARBA00022723"/>
    </source>
</evidence>
<evidence type="ECO:0000259" key="6">
    <source>
        <dbReference type="PROSITE" id="PS51918"/>
    </source>
</evidence>
<evidence type="ECO:0000313" key="8">
    <source>
        <dbReference type="Proteomes" id="UP000275925"/>
    </source>
</evidence>
<dbReference type="GO" id="GO:0046872">
    <property type="term" value="F:metal ion binding"/>
    <property type="evidence" value="ECO:0007669"/>
    <property type="project" value="UniProtKB-KW"/>
</dbReference>
<dbReference type="InterPro" id="IPR058240">
    <property type="entry name" value="rSAM_sf"/>
</dbReference>
<evidence type="ECO:0000313" key="7">
    <source>
        <dbReference type="EMBL" id="GBR76296.1"/>
    </source>
</evidence>
<feature type="domain" description="Radical SAM core" evidence="6">
    <location>
        <begin position="209"/>
        <end position="465"/>
    </location>
</feature>
<gene>
    <name evidence="7" type="ORF">NO2_0868</name>
</gene>
<reference evidence="7 8" key="1">
    <citation type="journal article" date="2019" name="ISME J.">
        <title>Genome analyses of uncultured TG2/ZB3 bacteria in 'Margulisbacteria' specifically attached to ectosymbiotic spirochetes of protists in the termite gut.</title>
        <authorList>
            <person name="Utami Y.D."/>
            <person name="Kuwahara H."/>
            <person name="Igai K."/>
            <person name="Murakami T."/>
            <person name="Sugaya K."/>
            <person name="Morikawa T."/>
            <person name="Nagura Y."/>
            <person name="Yuki M."/>
            <person name="Deevong P."/>
            <person name="Inoue T."/>
            <person name="Kihara K."/>
            <person name="Lo N."/>
            <person name="Yamada A."/>
            <person name="Ohkuma M."/>
            <person name="Hongoh Y."/>
        </authorList>
    </citation>
    <scope>NUCLEOTIDE SEQUENCE [LARGE SCALE GENOMIC DNA]</scope>
    <source>
        <strain evidence="7">NkOx7-02</strain>
    </source>
</reference>
<name>A0A388TGP7_9BACT</name>
<dbReference type="SFLD" id="SFLDS00029">
    <property type="entry name" value="Radical_SAM"/>
    <property type="match status" value="1"/>
</dbReference>
<comment type="caution">
    <text evidence="7">The sequence shown here is derived from an EMBL/GenBank/DDBJ whole genome shotgun (WGS) entry which is preliminary data.</text>
</comment>
<dbReference type="Proteomes" id="UP000275925">
    <property type="component" value="Unassembled WGS sequence"/>
</dbReference>